<reference evidence="11" key="1">
    <citation type="submission" date="2025-08" db="UniProtKB">
        <authorList>
            <consortium name="RefSeq"/>
        </authorList>
    </citation>
    <scope>IDENTIFICATION</scope>
</reference>
<dbReference type="InterPro" id="IPR034596">
    <property type="entry name" value="Ribosomal_mL52"/>
</dbReference>
<dbReference type="CTD" id="122704"/>
<dbReference type="AlphaFoldDB" id="A0AAJ7BVC8"/>
<name>A0AAJ7BVC8_CEPCN</name>
<dbReference type="PANTHER" id="PTHR34090:SF1">
    <property type="entry name" value="LARGE RIBOSOMAL SUBUNIT PROTEIN ML52"/>
    <property type="match status" value="1"/>
</dbReference>
<evidence type="ECO:0000256" key="4">
    <source>
        <dbReference type="ARBA" id="ARBA00022980"/>
    </source>
</evidence>
<feature type="compositionally biased region" description="Basic and acidic residues" evidence="9">
    <location>
        <begin position="123"/>
        <end position="135"/>
    </location>
</feature>
<dbReference type="RefSeq" id="XP_015595224.1">
    <property type="nucleotide sequence ID" value="XM_015739738.2"/>
</dbReference>
<evidence type="ECO:0000256" key="9">
    <source>
        <dbReference type="SAM" id="MobiDB-lite"/>
    </source>
</evidence>
<dbReference type="GeneID" id="107267718"/>
<evidence type="ECO:0000256" key="6">
    <source>
        <dbReference type="ARBA" id="ARBA00023274"/>
    </source>
</evidence>
<keyword evidence="6" id="KW-0687">Ribonucleoprotein</keyword>
<evidence type="ECO:0000256" key="2">
    <source>
        <dbReference type="ARBA" id="ARBA00007232"/>
    </source>
</evidence>
<evidence type="ECO:0000313" key="10">
    <source>
        <dbReference type="Proteomes" id="UP000694920"/>
    </source>
</evidence>
<sequence>MSMVNKIIRSVETRIGFNMFIQFNSLSISSVRTLDQDWRAKKGLTKNPNAFGALTNLADYTFLDGRPTPYGIRQKTRINKQINYAQRIKKLISEVDYAVERHNKKQKEMEERRNSIISNKLKPKGDLLLEKSDKN</sequence>
<dbReference type="GO" id="GO:0005762">
    <property type="term" value="C:mitochondrial large ribosomal subunit"/>
    <property type="evidence" value="ECO:0007669"/>
    <property type="project" value="InterPro"/>
</dbReference>
<dbReference type="Proteomes" id="UP000694920">
    <property type="component" value="Unplaced"/>
</dbReference>
<evidence type="ECO:0000256" key="3">
    <source>
        <dbReference type="ARBA" id="ARBA00022946"/>
    </source>
</evidence>
<keyword evidence="5" id="KW-0496">Mitochondrion</keyword>
<dbReference type="Pfam" id="PF18699">
    <property type="entry name" value="MRPL52"/>
    <property type="match status" value="1"/>
</dbReference>
<proteinExistence type="inferred from homology"/>
<evidence type="ECO:0000256" key="7">
    <source>
        <dbReference type="ARBA" id="ARBA00035181"/>
    </source>
</evidence>
<dbReference type="GO" id="GO:0003735">
    <property type="term" value="F:structural constituent of ribosome"/>
    <property type="evidence" value="ECO:0007669"/>
    <property type="project" value="InterPro"/>
</dbReference>
<dbReference type="PANTHER" id="PTHR34090">
    <property type="entry name" value="39S RIBOSOMAL PROTEIN L52, MITOCHONDRIAL"/>
    <property type="match status" value="1"/>
</dbReference>
<dbReference type="GO" id="GO:0032543">
    <property type="term" value="P:mitochondrial translation"/>
    <property type="evidence" value="ECO:0007669"/>
    <property type="project" value="InterPro"/>
</dbReference>
<evidence type="ECO:0000256" key="8">
    <source>
        <dbReference type="ARBA" id="ARBA00035425"/>
    </source>
</evidence>
<feature type="compositionally biased region" description="Basic and acidic residues" evidence="9">
    <location>
        <begin position="103"/>
        <end position="114"/>
    </location>
</feature>
<keyword evidence="4 11" id="KW-0689">Ribosomal protein</keyword>
<keyword evidence="10" id="KW-1185">Reference proteome</keyword>
<evidence type="ECO:0000256" key="5">
    <source>
        <dbReference type="ARBA" id="ARBA00023128"/>
    </source>
</evidence>
<accession>A0AAJ7BVC8</accession>
<feature type="region of interest" description="Disordered" evidence="9">
    <location>
        <begin position="103"/>
        <end position="135"/>
    </location>
</feature>
<comment type="similarity">
    <text evidence="2">Belongs to the mitochondrion-specific ribosomal protein mL52 family.</text>
</comment>
<protein>
    <recommendedName>
        <fullName evidence="7">Large ribosomal subunit protein mL52</fullName>
    </recommendedName>
    <alternativeName>
        <fullName evidence="8">39S ribosomal protein L52, mitochondrial</fullName>
    </alternativeName>
</protein>
<organism evidence="10 11">
    <name type="scientific">Cephus cinctus</name>
    <name type="common">Wheat stem sawfly</name>
    <dbReference type="NCBI Taxonomy" id="211228"/>
    <lineage>
        <taxon>Eukaryota</taxon>
        <taxon>Metazoa</taxon>
        <taxon>Ecdysozoa</taxon>
        <taxon>Arthropoda</taxon>
        <taxon>Hexapoda</taxon>
        <taxon>Insecta</taxon>
        <taxon>Pterygota</taxon>
        <taxon>Neoptera</taxon>
        <taxon>Endopterygota</taxon>
        <taxon>Hymenoptera</taxon>
        <taxon>Cephoidea</taxon>
        <taxon>Cephidae</taxon>
        <taxon>Cephus</taxon>
    </lineage>
</organism>
<evidence type="ECO:0000313" key="11">
    <source>
        <dbReference type="RefSeq" id="XP_015595224.1"/>
    </source>
</evidence>
<gene>
    <name evidence="11" type="primary">LOC107267718</name>
</gene>
<dbReference type="KEGG" id="ccin:107267718"/>
<keyword evidence="3" id="KW-0809">Transit peptide</keyword>
<evidence type="ECO:0000256" key="1">
    <source>
        <dbReference type="ARBA" id="ARBA00004173"/>
    </source>
</evidence>
<comment type="subcellular location">
    <subcellularLocation>
        <location evidence="1">Mitochondrion</location>
    </subcellularLocation>
</comment>